<sequence>MENPSLKVVSPPPTPFLVHPRTRRGFNRPPGAGAFDTSVFIHFTLRDKNTWQLLGEGGRPQGCRGHCCVAVIQLSQTILAIRCTAVSCSCDCFSPCKAQIRICDGCGHGWVSHENHFCQHLIYRNKDKNKVFLLR</sequence>
<dbReference type="AlphaFoldDB" id="A0AAV4V2S8"/>
<dbReference type="EMBL" id="BPLQ01012237">
    <property type="protein sequence ID" value="GIY63870.1"/>
    <property type="molecule type" value="Genomic_DNA"/>
</dbReference>
<accession>A0AAV4V2S8</accession>
<evidence type="ECO:0000313" key="1">
    <source>
        <dbReference type="EMBL" id="GIY63870.1"/>
    </source>
</evidence>
<organism evidence="1 2">
    <name type="scientific">Caerostris darwini</name>
    <dbReference type="NCBI Taxonomy" id="1538125"/>
    <lineage>
        <taxon>Eukaryota</taxon>
        <taxon>Metazoa</taxon>
        <taxon>Ecdysozoa</taxon>
        <taxon>Arthropoda</taxon>
        <taxon>Chelicerata</taxon>
        <taxon>Arachnida</taxon>
        <taxon>Araneae</taxon>
        <taxon>Araneomorphae</taxon>
        <taxon>Entelegynae</taxon>
        <taxon>Araneoidea</taxon>
        <taxon>Araneidae</taxon>
        <taxon>Caerostris</taxon>
    </lineage>
</organism>
<reference evidence="1 2" key="1">
    <citation type="submission" date="2021-06" db="EMBL/GenBank/DDBJ databases">
        <title>Caerostris darwini draft genome.</title>
        <authorList>
            <person name="Kono N."/>
            <person name="Arakawa K."/>
        </authorList>
    </citation>
    <scope>NUCLEOTIDE SEQUENCE [LARGE SCALE GENOMIC DNA]</scope>
</reference>
<evidence type="ECO:0000313" key="2">
    <source>
        <dbReference type="Proteomes" id="UP001054837"/>
    </source>
</evidence>
<keyword evidence="2" id="KW-1185">Reference proteome</keyword>
<name>A0AAV4V2S8_9ARAC</name>
<proteinExistence type="predicted"/>
<dbReference type="Proteomes" id="UP001054837">
    <property type="component" value="Unassembled WGS sequence"/>
</dbReference>
<gene>
    <name evidence="1" type="ORF">CDAR_261761</name>
</gene>
<protein>
    <submittedName>
        <fullName evidence="1">Uncharacterized protein</fullName>
    </submittedName>
</protein>
<comment type="caution">
    <text evidence="1">The sequence shown here is derived from an EMBL/GenBank/DDBJ whole genome shotgun (WGS) entry which is preliminary data.</text>
</comment>